<accession>A0A1G2JPE3</accession>
<name>A0A1G2JPE3_9BACT</name>
<proteinExistence type="predicted"/>
<gene>
    <name evidence="1" type="ORF">A2561_04770</name>
</gene>
<sequence length="573" mass="67013">MNSETKNCQNCKKDFVIESDDFAFYEKMKVPAPTFCPDCRLQRRLSFRNERALYKRSCELCGKDTITMYDLSGGIKNYCGECWQSDKWDPMQYGKEHDFSKSFFNQFSELIRKIPHRNLSVNFTTLMNSNFTNMNHALKNCYYLFNSDYDENCMYSEEVEHSKDCVDVTMIEGTELAYESLNCNKCYQIYYSVDCENSHNIWFSKNLSGCSNCFGCMNLRNQQYHIFNEKVSKEEYDKKVGEYKLDSYANVQNLKKKISEFWLNFPHKYIHGVKNLNSSGDYISNSKYVEKSFIATESENCKHCMWLILGGNKECFDFTQFGENGHLVYESLISGQNINNVIGGNVVVDGRNISYSMHCVGNNSNLFGCFGLRNKQYCILNKQYTKEEYEALVPKIIAHMNEMPYVDKKGRIYKYGEFFPAEISQFSYNETSAQEFFPMKKESAEGNGFLWKDVKEKNYKITLKSQDLPDSILDVKEDITAQIIECEHRGQCNEQCATAFRVISQELQFYKSQNLPLPRLCPNCRHYQRTKNRNPVKLFLRNCAKCNKEIETSYASDRPEIVYCEQCYQQEVA</sequence>
<evidence type="ECO:0000313" key="2">
    <source>
        <dbReference type="Proteomes" id="UP000178935"/>
    </source>
</evidence>
<dbReference type="AlphaFoldDB" id="A0A1G2JPE3"/>
<organism evidence="1 2">
    <name type="scientific">Candidatus Staskawiczbacteria bacterium RIFOXYD1_FULL_32_13</name>
    <dbReference type="NCBI Taxonomy" id="1802234"/>
    <lineage>
        <taxon>Bacteria</taxon>
        <taxon>Candidatus Staskawicziibacteriota</taxon>
    </lineage>
</organism>
<evidence type="ECO:0008006" key="3">
    <source>
        <dbReference type="Google" id="ProtNLM"/>
    </source>
</evidence>
<reference evidence="1 2" key="1">
    <citation type="journal article" date="2016" name="Nat. Commun.">
        <title>Thousands of microbial genomes shed light on interconnected biogeochemical processes in an aquifer system.</title>
        <authorList>
            <person name="Anantharaman K."/>
            <person name="Brown C.T."/>
            <person name="Hug L.A."/>
            <person name="Sharon I."/>
            <person name="Castelle C.J."/>
            <person name="Probst A.J."/>
            <person name="Thomas B.C."/>
            <person name="Singh A."/>
            <person name="Wilkins M.J."/>
            <person name="Karaoz U."/>
            <person name="Brodie E.L."/>
            <person name="Williams K.H."/>
            <person name="Hubbard S.S."/>
            <person name="Banfield J.F."/>
        </authorList>
    </citation>
    <scope>NUCLEOTIDE SEQUENCE [LARGE SCALE GENOMIC DNA]</scope>
</reference>
<dbReference type="Proteomes" id="UP000178935">
    <property type="component" value="Unassembled WGS sequence"/>
</dbReference>
<comment type="caution">
    <text evidence="1">The sequence shown here is derived from an EMBL/GenBank/DDBJ whole genome shotgun (WGS) entry which is preliminary data.</text>
</comment>
<protein>
    <recommendedName>
        <fullName evidence="3">Zinc-binding domain-containing protein</fullName>
    </recommendedName>
</protein>
<evidence type="ECO:0000313" key="1">
    <source>
        <dbReference type="EMBL" id="OGZ88989.1"/>
    </source>
</evidence>
<dbReference type="EMBL" id="MHPU01000013">
    <property type="protein sequence ID" value="OGZ88989.1"/>
    <property type="molecule type" value="Genomic_DNA"/>
</dbReference>